<dbReference type="EMBL" id="ABDF02000001">
    <property type="protein sequence ID" value="EHK27157.1"/>
    <property type="molecule type" value="Genomic_DNA"/>
</dbReference>
<proteinExistence type="predicted"/>
<feature type="compositionally biased region" description="Basic and acidic residues" evidence="1">
    <location>
        <begin position="127"/>
        <end position="147"/>
    </location>
</feature>
<feature type="compositionally biased region" description="Polar residues" evidence="1">
    <location>
        <begin position="36"/>
        <end position="50"/>
    </location>
</feature>
<dbReference type="AlphaFoldDB" id="G9MDJ6"/>
<evidence type="ECO:0000313" key="2">
    <source>
        <dbReference type="EMBL" id="EHK27157.1"/>
    </source>
</evidence>
<dbReference type="InParanoid" id="G9MDJ6"/>
<dbReference type="HOGENOM" id="CLU_1115881_0_0_1"/>
<evidence type="ECO:0000313" key="3">
    <source>
        <dbReference type="Proteomes" id="UP000007115"/>
    </source>
</evidence>
<protein>
    <submittedName>
        <fullName evidence="2">Uncharacterized protein</fullName>
    </submittedName>
</protein>
<dbReference type="RefSeq" id="XP_013961369.1">
    <property type="nucleotide sequence ID" value="XM_014105894.1"/>
</dbReference>
<gene>
    <name evidence="2" type="ORF">TRIVIDRAFT_197026</name>
</gene>
<reference evidence="2 3" key="1">
    <citation type="journal article" date="2011" name="Genome Biol.">
        <title>Comparative genome sequence analysis underscores mycoparasitism as the ancestral life style of Trichoderma.</title>
        <authorList>
            <person name="Kubicek C.P."/>
            <person name="Herrera-Estrella A."/>
            <person name="Seidl-Seiboth V."/>
            <person name="Martinez D.A."/>
            <person name="Druzhinina I.S."/>
            <person name="Thon M."/>
            <person name="Zeilinger S."/>
            <person name="Casas-Flores S."/>
            <person name="Horwitz B.A."/>
            <person name="Mukherjee P.K."/>
            <person name="Mukherjee M."/>
            <person name="Kredics L."/>
            <person name="Alcaraz L.D."/>
            <person name="Aerts A."/>
            <person name="Antal Z."/>
            <person name="Atanasova L."/>
            <person name="Cervantes-Badillo M.G."/>
            <person name="Challacombe J."/>
            <person name="Chertkov O."/>
            <person name="McCluskey K."/>
            <person name="Coulpier F."/>
            <person name="Deshpande N."/>
            <person name="von Doehren H."/>
            <person name="Ebbole D.J."/>
            <person name="Esquivel-Naranjo E.U."/>
            <person name="Fekete E."/>
            <person name="Flipphi M."/>
            <person name="Glaser F."/>
            <person name="Gomez-Rodriguez E.Y."/>
            <person name="Gruber S."/>
            <person name="Han C."/>
            <person name="Henrissat B."/>
            <person name="Hermosa R."/>
            <person name="Hernandez-Onate M."/>
            <person name="Karaffa L."/>
            <person name="Kosti I."/>
            <person name="Le Crom S."/>
            <person name="Lindquist E."/>
            <person name="Lucas S."/>
            <person name="Luebeck M."/>
            <person name="Luebeck P.S."/>
            <person name="Margeot A."/>
            <person name="Metz B."/>
            <person name="Misra M."/>
            <person name="Nevalainen H."/>
            <person name="Omann M."/>
            <person name="Packer N."/>
            <person name="Perrone G."/>
            <person name="Uresti-Rivera E.E."/>
            <person name="Salamov A."/>
            <person name="Schmoll M."/>
            <person name="Seiboth B."/>
            <person name="Shapiro H."/>
            <person name="Sukno S."/>
            <person name="Tamayo-Ramos J.A."/>
            <person name="Tisch D."/>
            <person name="Wiest A."/>
            <person name="Wilkinson H.H."/>
            <person name="Zhang M."/>
            <person name="Coutinho P.M."/>
            <person name="Kenerley C.M."/>
            <person name="Monte E."/>
            <person name="Baker S.E."/>
            <person name="Grigoriev I.V."/>
        </authorList>
    </citation>
    <scope>NUCLEOTIDE SEQUENCE [LARGE SCALE GENOMIC DNA]</scope>
    <source>
        <strain evidence="3">Gv29-8 / FGSC 10586</strain>
    </source>
</reference>
<organism evidence="2 3">
    <name type="scientific">Hypocrea virens (strain Gv29-8 / FGSC 10586)</name>
    <name type="common">Gliocladium virens</name>
    <name type="synonym">Trichoderma virens</name>
    <dbReference type="NCBI Taxonomy" id="413071"/>
    <lineage>
        <taxon>Eukaryota</taxon>
        <taxon>Fungi</taxon>
        <taxon>Dikarya</taxon>
        <taxon>Ascomycota</taxon>
        <taxon>Pezizomycotina</taxon>
        <taxon>Sordariomycetes</taxon>
        <taxon>Hypocreomycetidae</taxon>
        <taxon>Hypocreales</taxon>
        <taxon>Hypocreaceae</taxon>
        <taxon>Trichoderma</taxon>
    </lineage>
</organism>
<feature type="compositionally biased region" description="Polar residues" evidence="1">
    <location>
        <begin position="148"/>
        <end position="160"/>
    </location>
</feature>
<dbReference type="Proteomes" id="UP000007115">
    <property type="component" value="Unassembled WGS sequence"/>
</dbReference>
<comment type="caution">
    <text evidence="2">The sequence shown here is derived from an EMBL/GenBank/DDBJ whole genome shotgun (WGS) entry which is preliminary data.</text>
</comment>
<keyword evidence="3" id="KW-1185">Reference proteome</keyword>
<evidence type="ECO:0000256" key="1">
    <source>
        <dbReference type="SAM" id="MobiDB-lite"/>
    </source>
</evidence>
<dbReference type="VEuPathDB" id="FungiDB:TRIVIDRAFT_197026"/>
<dbReference type="GeneID" id="25789974"/>
<name>G9MDJ6_HYPVG</name>
<accession>G9MDJ6</accession>
<feature type="region of interest" description="Disordered" evidence="1">
    <location>
        <begin position="127"/>
        <end position="182"/>
    </location>
</feature>
<sequence length="249" mass="26899">MSLRLSPKGEKGKLKWTKSSWLQSVRLQLHDASSAGWRQQTTARTAIQNPTEDRDRLRRTLWPDTERNDGVGKLGPLPESVAICCQQTRNTGSVSRASEGDGSVLDVGAELSLGGQKFISVPAVGCREQRSNVRDKSTTQRDGREQQDPANANGPRSRTSPGIAASNPHADSPMPNHAGDTLPASASLLIECGWQDLRARATDMPGEMPPLPQSSCHRCGAGERFCTGQAITPIPPPCYRQPANDQDVP</sequence>
<feature type="region of interest" description="Disordered" evidence="1">
    <location>
        <begin position="33"/>
        <end position="76"/>
    </location>
</feature>